<name>B8CYI0_HALOH</name>
<accession>B8CYI0</accession>
<dbReference type="HOGENOM" id="CLU_008192_1_0_9"/>
<dbReference type="SUPFAM" id="SSF88688">
    <property type="entry name" value="Families 57/38 glycoside transferase middle domain"/>
    <property type="match status" value="1"/>
</dbReference>
<dbReference type="Pfam" id="PF09210">
    <property type="entry name" value="BE_C"/>
    <property type="match status" value="1"/>
</dbReference>
<keyword evidence="9" id="KW-1185">Reference proteome</keyword>
<gene>
    <name evidence="8" type="ordered locus">Hore_16000</name>
</gene>
<dbReference type="OrthoDB" id="9803279at2"/>
<evidence type="ECO:0000259" key="7">
    <source>
        <dbReference type="Pfam" id="PF09210"/>
    </source>
</evidence>
<dbReference type="InterPro" id="IPR028995">
    <property type="entry name" value="Glyco_hydro_57/38_cen_sf"/>
</dbReference>
<dbReference type="RefSeq" id="WP_012636532.1">
    <property type="nucleotide sequence ID" value="NC_011899.1"/>
</dbReference>
<evidence type="ECO:0000256" key="2">
    <source>
        <dbReference type="ARBA" id="ARBA00023277"/>
    </source>
</evidence>
<dbReference type="STRING" id="373903.Hore_16000"/>
<dbReference type="EMBL" id="CP001098">
    <property type="protein sequence ID" value="ACL70349.1"/>
    <property type="molecule type" value="Genomic_DNA"/>
</dbReference>
<evidence type="ECO:0000313" key="9">
    <source>
        <dbReference type="Proteomes" id="UP000000719"/>
    </source>
</evidence>
<dbReference type="InterPro" id="IPR037090">
    <property type="entry name" value="57_glycoside_trans_central"/>
</dbReference>
<dbReference type="InterPro" id="IPR027291">
    <property type="entry name" value="Glyco_hydro_38_N_sf"/>
</dbReference>
<proteinExistence type="inferred from homology"/>
<dbReference type="InterPro" id="IPR011330">
    <property type="entry name" value="Glyco_hydro/deAcase_b/a-brl"/>
</dbReference>
<reference evidence="8 9" key="1">
    <citation type="journal article" date="2009" name="PLoS ONE">
        <title>Genome analysis of the anaerobic thermohalophilic bacterium Halothermothrix orenii.</title>
        <authorList>
            <person name="Mavromatis K."/>
            <person name="Ivanova N."/>
            <person name="Anderson I."/>
            <person name="Lykidis A."/>
            <person name="Hooper S.D."/>
            <person name="Sun H."/>
            <person name="Kunin V."/>
            <person name="Lapidus A."/>
            <person name="Hugenholtz P."/>
            <person name="Patel B."/>
            <person name="Kyrpides N.C."/>
        </authorList>
    </citation>
    <scope>NUCLEOTIDE SEQUENCE [LARGE SCALE GENOMIC DNA]</scope>
    <source>
        <strain evidence="9">H 168 / OCM 544 / DSM 9562</strain>
    </source>
</reference>
<dbReference type="GO" id="GO:0005576">
    <property type="term" value="C:extracellular region"/>
    <property type="evidence" value="ECO:0007669"/>
    <property type="project" value="TreeGrafter"/>
</dbReference>
<dbReference type="PANTHER" id="PTHR41695:SF1">
    <property type="entry name" value="1,4-ALPHA-GLUCAN BRANCHING ENZYME TK1436"/>
    <property type="match status" value="1"/>
</dbReference>
<dbReference type="CDD" id="cd10792">
    <property type="entry name" value="GH57N_AmyC_like"/>
    <property type="match status" value="1"/>
</dbReference>
<dbReference type="CAZy" id="GH57">
    <property type="family name" value="Glycoside Hydrolase Family 57"/>
</dbReference>
<evidence type="ECO:0000256" key="3">
    <source>
        <dbReference type="PIRSR" id="PIRSR640042-1"/>
    </source>
</evidence>
<feature type="active site" description="Proton donor" evidence="3">
    <location>
        <position position="349"/>
    </location>
</feature>
<evidence type="ECO:0000256" key="4">
    <source>
        <dbReference type="PIRSR" id="PIRSR640042-2"/>
    </source>
</evidence>
<protein>
    <submittedName>
        <fullName evidence="8">Uncharacterized conserved protein</fullName>
    </submittedName>
</protein>
<dbReference type="SUPFAM" id="SSF88713">
    <property type="entry name" value="Glycoside hydrolase/deacetylase"/>
    <property type="match status" value="1"/>
</dbReference>
<organism evidence="8 9">
    <name type="scientific">Halothermothrix orenii (strain H 168 / OCM 544 / DSM 9562)</name>
    <dbReference type="NCBI Taxonomy" id="373903"/>
    <lineage>
        <taxon>Bacteria</taxon>
        <taxon>Bacillati</taxon>
        <taxon>Bacillota</taxon>
        <taxon>Clostridia</taxon>
        <taxon>Halanaerobiales</taxon>
        <taxon>Halothermotrichaceae</taxon>
        <taxon>Halothermothrix</taxon>
    </lineage>
</organism>
<feature type="binding site" evidence="4">
    <location>
        <position position="403"/>
    </location>
    <ligand>
        <name>substrate</name>
    </ligand>
</feature>
<dbReference type="InterPro" id="IPR040042">
    <property type="entry name" value="Branching_enz_MT3115-like"/>
</dbReference>
<dbReference type="InterPro" id="IPR004300">
    <property type="entry name" value="Glyco_hydro_57_N"/>
</dbReference>
<feature type="binding site" evidence="4">
    <location>
        <position position="241"/>
    </location>
    <ligand>
        <name>substrate</name>
    </ligand>
</feature>
<feature type="binding site" evidence="4">
    <location>
        <position position="258"/>
    </location>
    <ligand>
        <name>substrate</name>
    </ligand>
</feature>
<evidence type="ECO:0000256" key="5">
    <source>
        <dbReference type="RuleBase" id="RU361196"/>
    </source>
</evidence>
<sequence length="542" mass="63596">MSKGFLALILHAHLPFVRHTDGEGKLAEDWLYEAITETYIPLLNIMERLHKKGVNFRLTLNISPSLASMLDDELLQKRYLNHLENLIELSEKEIERNSNTPRVKKLAEMYNYLFKEARYVFHEKYKNNILKGFKKFQELNRLEIITSAATHGYLPLILTEKAVNAQVATGINTYERIFGQKPKGFWLPECAFKPGIDAILADKGIRYFISSTHGILYATPRPRYGVYSPVYTPNGVAAFGRDVETSKQVWSANEGYPGDFDYREFYRDIGFDLDYDYIKKYLPDGIRKHVGIKYHRITGKSDYKELYDPDRAREKAAEHAANFIFNRQHQIKYLSQVMDRKPVVVAPYDAELFGHWWFEGPQWLEFLLEKIHYDQEDFTTITPSEYLDLYPRNQVAMPAESSWGYKGYHEVWLNGSNDWVYRHLHEAELKMITLADKYNHLEDKDNIFYRALNQMARELLLAQSSDWAFIIKTNTMVEYAIMRTKKHLFNFRKLSNQVEGKNLDKDFLSNLEKSNNIFPEIDFKIYNQNINKGWDLKEGISG</sequence>
<dbReference type="Gene3D" id="1.20.1430.10">
    <property type="entry name" value="Families 57/38 glycoside transferase, middle domain"/>
    <property type="match status" value="1"/>
</dbReference>
<dbReference type="GO" id="GO:0003844">
    <property type="term" value="F:1,4-alpha-glucan branching enzyme activity"/>
    <property type="evidence" value="ECO:0007669"/>
    <property type="project" value="InterPro"/>
</dbReference>
<comment type="similarity">
    <text evidence="1 5">Belongs to the glycosyl hydrolase 57 family.</text>
</comment>
<dbReference type="GO" id="GO:0030979">
    <property type="term" value="P:alpha-glucan biosynthetic process"/>
    <property type="evidence" value="ECO:0007669"/>
    <property type="project" value="InterPro"/>
</dbReference>
<dbReference type="Proteomes" id="UP000000719">
    <property type="component" value="Chromosome"/>
</dbReference>
<feature type="binding site" evidence="4">
    <location>
        <position position="466"/>
    </location>
    <ligand>
        <name>substrate</name>
    </ligand>
</feature>
<dbReference type="Pfam" id="PF03065">
    <property type="entry name" value="Glyco_hydro_57"/>
    <property type="match status" value="1"/>
</dbReference>
<feature type="domain" description="Glycoside hydrolase family 57 N-terminal" evidence="6">
    <location>
        <begin position="7"/>
        <end position="394"/>
    </location>
</feature>
<keyword evidence="2 5" id="KW-0119">Carbohydrate metabolism</keyword>
<dbReference type="AlphaFoldDB" id="B8CYI0"/>
<evidence type="ECO:0000313" key="8">
    <source>
        <dbReference type="EMBL" id="ACL70349.1"/>
    </source>
</evidence>
<dbReference type="eggNOG" id="COG1543">
    <property type="taxonomic scope" value="Bacteria"/>
</dbReference>
<dbReference type="PANTHER" id="PTHR41695">
    <property type="entry name" value="1,4-ALPHA-GLUCAN BRANCHING ENZYME RV3031-RELATED"/>
    <property type="match status" value="1"/>
</dbReference>
<evidence type="ECO:0000256" key="1">
    <source>
        <dbReference type="ARBA" id="ARBA00006821"/>
    </source>
</evidence>
<feature type="active site" description="Nucleophile" evidence="3">
    <location>
        <position position="189"/>
    </location>
</feature>
<dbReference type="KEGG" id="hor:Hore_16000"/>
<dbReference type="InterPro" id="IPR015293">
    <property type="entry name" value="BE_C"/>
</dbReference>
<evidence type="ECO:0000259" key="6">
    <source>
        <dbReference type="Pfam" id="PF03065"/>
    </source>
</evidence>
<dbReference type="Gene3D" id="3.20.110.10">
    <property type="entry name" value="Glycoside hydrolase 38, N terminal domain"/>
    <property type="match status" value="1"/>
</dbReference>
<feature type="domain" description="1,4-alpha-glucan branching enzyme C-terminal" evidence="7">
    <location>
        <begin position="423"/>
        <end position="526"/>
    </location>
</feature>